<evidence type="ECO:0000313" key="2">
    <source>
        <dbReference type="Proteomes" id="UP000583127"/>
    </source>
</evidence>
<protein>
    <submittedName>
        <fullName evidence="1">Uncharacterized protein</fullName>
    </submittedName>
</protein>
<sequence>MTSLVFSDLSHCDDLERADAQSVRGGSACFRREEPYPCHHEPSPVCKPPHYNPYPPVHLGCLPVHTPICYPQPGHIVPL</sequence>
<dbReference type="AlphaFoldDB" id="A0A7Y0A0M0"/>
<dbReference type="RefSeq" id="WP_169500500.1">
    <property type="nucleotide sequence ID" value="NZ_JABBFZ010000020.1"/>
</dbReference>
<proteinExistence type="predicted"/>
<name>A0A7Y0A0M0_9BURK</name>
<reference evidence="1 2" key="1">
    <citation type="submission" date="2020-04" db="EMBL/GenBank/DDBJ databases">
        <title>Paraburkholderia sp. G-4-1-8 isolated from soil.</title>
        <authorList>
            <person name="Dahal R.H."/>
        </authorList>
    </citation>
    <scope>NUCLEOTIDE SEQUENCE [LARGE SCALE GENOMIC DNA]</scope>
    <source>
        <strain evidence="1 2">G-4-1-8</strain>
    </source>
</reference>
<accession>A0A7Y0A0M0</accession>
<dbReference type="Proteomes" id="UP000583127">
    <property type="component" value="Unassembled WGS sequence"/>
</dbReference>
<organism evidence="1 2">
    <name type="scientific">Paraburkholderia antibiotica</name>
    <dbReference type="NCBI Taxonomy" id="2728839"/>
    <lineage>
        <taxon>Bacteria</taxon>
        <taxon>Pseudomonadati</taxon>
        <taxon>Pseudomonadota</taxon>
        <taxon>Betaproteobacteria</taxon>
        <taxon>Burkholderiales</taxon>
        <taxon>Burkholderiaceae</taxon>
        <taxon>Paraburkholderia</taxon>
    </lineage>
</organism>
<keyword evidence="2" id="KW-1185">Reference proteome</keyword>
<dbReference type="EMBL" id="JABBFZ010000020">
    <property type="protein sequence ID" value="NML34318.1"/>
    <property type="molecule type" value="Genomic_DNA"/>
</dbReference>
<gene>
    <name evidence="1" type="ORF">HHL14_26240</name>
</gene>
<comment type="caution">
    <text evidence="1">The sequence shown here is derived from an EMBL/GenBank/DDBJ whole genome shotgun (WGS) entry which is preliminary data.</text>
</comment>
<evidence type="ECO:0000313" key="1">
    <source>
        <dbReference type="EMBL" id="NML34318.1"/>
    </source>
</evidence>